<sequence length="1082" mass="125440">MKILRLRFQNLNSLVGEWHIDFEHEDYVQNGLFAITGPTGAGKSTILDAICLGLFGETPRLANISKSENEIMSRHQAQCLAEVTFAVDDKIYRSTWSQTRARKLKTGKLQDSKHELADAISGNIIEDKKSRTIAAIEDITHLNFKRFTRSVLLAQGSFAAFLQASVDERSDMLQQITGTEIYETISKQVHMNKREAESQLQLLQAAANAVVLLDDDALQQIQQQWQQTQQDNAQTEYALEQTRQHIHTHEQHAKLHTQQQLLTAQWQAHEQAQQAMQADVQRLQVAEKAQVLQADFQHLEHLRQRQNTAQTDMAQLQNALPPLQEQIDVALTHYQKTLQQYQEHAQQTESQQKKWQHAAVLDAALRSEAQQQNQITAQQQDLKTHHKQQQQAEINLRQQCEQAQQQLQAVHDWANEHPYLSQAQKWLPTGQKQWQDIQILASKLESWQQQQNFFKQNIARHESSQHELQTFIHHTFDRKQQLLQEITQEEQAIALLLGDKTISEYQTEQDLLLQQQRLLHKIESLEAERQHLSDGDACPLCGATSHPYIHNEHVIPSMSATQERLQELDSFFKHLQEHERRIHGKQTNYATLKQQYDFKQIQTQQLQQEQREWGIQLLSIHQEIQNTQQQSDHLLNQLQHSWQEIGLPEHVDWNKAFEQLQRRIEQYQNHAQKEQSYKEKLALLNKDLEHLLPQLQKDSERLQQLATQMQDSQNQQQDLQQQRQQLLGTQSIEQAQNRWQTMLQDAQKQQEQQYQTWQLALNQLTQAQQRLTNAQAQAQSWQQELEQTQHQWQQLLVQHAFQDEAQWQSLCLSLHMMEALRTQQKQWEHTHIQLQQSMHHNQAALDALNMETLKNTDLSTLQQQLKSLQDANQSQNQRIGALAQQIQQQEQAKQQFAQHHARIQAMQQECQRWQNLYKLIGSSDGKKYRVFAQSLTFNHLVQQANRQLQKMNERYLLKQNSEALLQLDVIDQFQGNEVRSAKNLSGGESFIVSLALALGLSQLSGHNTRIESLFLDEGFGTLDEDALEVALNALASLQQDGKMIGIISHVAALKERISTQIQVEPRQGGVSSLRGSGISHLS</sequence>
<evidence type="ECO:0000313" key="3">
    <source>
        <dbReference type="EMBL" id="UOO92911.1"/>
    </source>
</evidence>
<dbReference type="InterPro" id="IPR027417">
    <property type="entry name" value="P-loop_NTPase"/>
</dbReference>
<dbReference type="PANTHER" id="PTHR32114">
    <property type="entry name" value="ABC TRANSPORTER ABCH.3"/>
    <property type="match status" value="1"/>
</dbReference>
<feature type="coiled-coil region" evidence="1">
    <location>
        <begin position="858"/>
        <end position="909"/>
    </location>
</feature>
<reference evidence="3" key="2">
    <citation type="journal article" date="2022" name="Res Sq">
        <title>Evolution of multicellular longitudinally dividing oral cavity symbionts (Neisseriaceae).</title>
        <authorList>
            <person name="Nyongesa S."/>
            <person name="Weber P."/>
            <person name="Bernet E."/>
            <person name="Pullido F."/>
            <person name="Nieckarz M."/>
            <person name="Delaby M."/>
            <person name="Nieves C."/>
            <person name="Viehboeck T."/>
            <person name="Krause N."/>
            <person name="Rivera-Millot A."/>
            <person name="Nakamura A."/>
            <person name="Vischer N."/>
            <person name="VanNieuwenhze M."/>
            <person name="Brun Y."/>
            <person name="Cava F."/>
            <person name="Bulgheresi S."/>
            <person name="Veyrier F."/>
        </authorList>
    </citation>
    <scope>NUCLEOTIDE SEQUENCE</scope>
    <source>
        <strain evidence="3">SAG 1488-6</strain>
    </source>
</reference>
<dbReference type="Proteomes" id="UP000832034">
    <property type="component" value="Chromosome"/>
</dbReference>
<evidence type="ECO:0000256" key="1">
    <source>
        <dbReference type="SAM" id="Coils"/>
    </source>
</evidence>
<organism evidence="3 4">
    <name type="scientific">Vitreoscilla stercoraria</name>
    <dbReference type="NCBI Taxonomy" id="61"/>
    <lineage>
        <taxon>Bacteria</taxon>
        <taxon>Pseudomonadati</taxon>
        <taxon>Pseudomonadota</taxon>
        <taxon>Betaproteobacteria</taxon>
        <taxon>Neisseriales</taxon>
        <taxon>Neisseriaceae</taxon>
        <taxon>Vitreoscilla</taxon>
    </lineage>
</organism>
<keyword evidence="1" id="KW-0175">Coiled coil</keyword>
<dbReference type="InterPro" id="IPR038729">
    <property type="entry name" value="Rad50/SbcC_AAA"/>
</dbReference>
<evidence type="ECO:0000313" key="4">
    <source>
        <dbReference type="Proteomes" id="UP000832034"/>
    </source>
</evidence>
<keyword evidence="4" id="KW-1185">Reference proteome</keyword>
<feature type="coiled-coil region" evidence="1">
    <location>
        <begin position="479"/>
        <end position="528"/>
    </location>
</feature>
<feature type="domain" description="Rad50/SbcC-type AAA" evidence="2">
    <location>
        <begin position="5"/>
        <end position="231"/>
    </location>
</feature>
<feature type="coiled-coil region" evidence="1">
    <location>
        <begin position="650"/>
        <end position="791"/>
    </location>
</feature>
<dbReference type="Gene3D" id="3.40.50.300">
    <property type="entry name" value="P-loop containing nucleotide triphosphate hydrolases"/>
    <property type="match status" value="2"/>
</dbReference>
<protein>
    <submittedName>
        <fullName evidence="3">AAA family ATPase</fullName>
    </submittedName>
</protein>
<gene>
    <name evidence="3" type="ORF">LVJ81_02410</name>
</gene>
<accession>A0ABY4EAY6</accession>
<dbReference type="SUPFAM" id="SSF52540">
    <property type="entry name" value="P-loop containing nucleoside triphosphate hydrolases"/>
    <property type="match status" value="1"/>
</dbReference>
<name>A0ABY4EAY6_VITST</name>
<feature type="coiled-coil region" evidence="1">
    <location>
        <begin position="299"/>
        <end position="358"/>
    </location>
</feature>
<dbReference type="Pfam" id="PF13476">
    <property type="entry name" value="AAA_23"/>
    <property type="match status" value="1"/>
</dbReference>
<feature type="coiled-coil region" evidence="1">
    <location>
        <begin position="575"/>
        <end position="609"/>
    </location>
</feature>
<dbReference type="Pfam" id="PF13558">
    <property type="entry name" value="SbcC_Walker_B"/>
    <property type="match status" value="1"/>
</dbReference>
<evidence type="ECO:0000259" key="2">
    <source>
        <dbReference type="Pfam" id="PF13476"/>
    </source>
</evidence>
<dbReference type="PANTHER" id="PTHR32114:SF2">
    <property type="entry name" value="ABC TRANSPORTER ABCH.3"/>
    <property type="match status" value="1"/>
</dbReference>
<dbReference type="RefSeq" id="WP_019958179.1">
    <property type="nucleotide sequence ID" value="NZ_CP091512.1"/>
</dbReference>
<reference evidence="3" key="1">
    <citation type="submission" date="2021-12" db="EMBL/GenBank/DDBJ databases">
        <authorList>
            <person name="Veyrier F.J."/>
        </authorList>
    </citation>
    <scope>NUCLEOTIDE SEQUENCE</scope>
    <source>
        <strain evidence="3">SAG 1488-6</strain>
    </source>
</reference>
<proteinExistence type="predicted"/>
<dbReference type="EMBL" id="CP091512">
    <property type="protein sequence ID" value="UOO92911.1"/>
    <property type="molecule type" value="Genomic_DNA"/>
</dbReference>